<feature type="chain" id="PRO_5012226944" evidence="2">
    <location>
        <begin position="16"/>
        <end position="315"/>
    </location>
</feature>
<sequence>MNISLLTFGVICTSALLLQNFEIQIEPEESKGNGDTYPGNNEINALKRHKGWGGSKPPKPTKPPKPPVGPSRSERITISKAGNASAVPLVLLISMGVVEHLGVPAARLPPYNHKMGIKPQISHDTGTTKHRATVPLKRYNPGLGRYPAHRDIYPLHISTMEVRITTTSYIIIIIISSLYVPTEGLEAYPKLGINSGRARFDIFTRIGPARPVKYHDHAEDTRQALWAAAAALPEIYDLDAFQDENQEGRLLRERREPQLFWNSHSDGSDLNDDLDDGRNGLHNGGDRSGLTYDPSLHDSSPDQAATPSRALDKLT</sequence>
<feature type="region of interest" description="Disordered" evidence="1">
    <location>
        <begin position="261"/>
        <end position="315"/>
    </location>
</feature>
<proteinExistence type="predicted"/>
<evidence type="ECO:0000256" key="2">
    <source>
        <dbReference type="SAM" id="SignalP"/>
    </source>
</evidence>
<reference evidence="3 4" key="1">
    <citation type="journal article" date="2015" name="Nat. Commun.">
        <title>Outbred genome sequencing and CRISPR/Cas9 gene editing in butterflies.</title>
        <authorList>
            <person name="Li X."/>
            <person name="Fan D."/>
            <person name="Zhang W."/>
            <person name="Liu G."/>
            <person name="Zhang L."/>
            <person name="Zhao L."/>
            <person name="Fang X."/>
            <person name="Chen L."/>
            <person name="Dong Y."/>
            <person name="Chen Y."/>
            <person name="Ding Y."/>
            <person name="Zhao R."/>
            <person name="Feng M."/>
            <person name="Zhu Y."/>
            <person name="Feng Y."/>
            <person name="Jiang X."/>
            <person name="Zhu D."/>
            <person name="Xiang H."/>
            <person name="Feng X."/>
            <person name="Li S."/>
            <person name="Wang J."/>
            <person name="Zhang G."/>
            <person name="Kronforst M.R."/>
            <person name="Wang W."/>
        </authorList>
    </citation>
    <scope>NUCLEOTIDE SEQUENCE [LARGE SCALE GENOMIC DNA]</scope>
    <source>
        <strain evidence="3">Ya'a_city_454_Px</strain>
        <tissue evidence="3">Whole body</tissue>
    </source>
</reference>
<name>A0A0N0PA10_PAPXU</name>
<organism evidence="3 4">
    <name type="scientific">Papilio xuthus</name>
    <name type="common">Asian swallowtail butterfly</name>
    <dbReference type="NCBI Taxonomy" id="66420"/>
    <lineage>
        <taxon>Eukaryota</taxon>
        <taxon>Metazoa</taxon>
        <taxon>Ecdysozoa</taxon>
        <taxon>Arthropoda</taxon>
        <taxon>Hexapoda</taxon>
        <taxon>Insecta</taxon>
        <taxon>Pterygota</taxon>
        <taxon>Neoptera</taxon>
        <taxon>Endopterygota</taxon>
        <taxon>Lepidoptera</taxon>
        <taxon>Glossata</taxon>
        <taxon>Ditrysia</taxon>
        <taxon>Papilionoidea</taxon>
        <taxon>Papilionidae</taxon>
        <taxon>Papilioninae</taxon>
        <taxon>Papilio</taxon>
    </lineage>
</organism>
<feature type="signal peptide" evidence="2">
    <location>
        <begin position="1"/>
        <end position="15"/>
    </location>
</feature>
<evidence type="ECO:0000256" key="1">
    <source>
        <dbReference type="SAM" id="MobiDB-lite"/>
    </source>
</evidence>
<gene>
    <name evidence="3" type="ORF">RR46_01006</name>
</gene>
<dbReference type="Proteomes" id="UP000053268">
    <property type="component" value="Unassembled WGS sequence"/>
</dbReference>
<feature type="compositionally biased region" description="Pro residues" evidence="1">
    <location>
        <begin position="57"/>
        <end position="69"/>
    </location>
</feature>
<dbReference type="EMBL" id="KQ458978">
    <property type="protein sequence ID" value="KPJ04512.1"/>
    <property type="molecule type" value="Genomic_DNA"/>
</dbReference>
<dbReference type="AlphaFoldDB" id="A0A0N0PA10"/>
<keyword evidence="2" id="KW-0732">Signal</keyword>
<protein>
    <submittedName>
        <fullName evidence="3">Uncharacterized protein</fullName>
    </submittedName>
</protein>
<feature type="region of interest" description="Disordered" evidence="1">
    <location>
        <begin position="28"/>
        <end position="74"/>
    </location>
</feature>
<evidence type="ECO:0000313" key="3">
    <source>
        <dbReference type="EMBL" id="KPJ04512.1"/>
    </source>
</evidence>
<evidence type="ECO:0000313" key="4">
    <source>
        <dbReference type="Proteomes" id="UP000053268"/>
    </source>
</evidence>
<keyword evidence="4" id="KW-1185">Reference proteome</keyword>
<accession>A0A0N0PA10</accession>